<dbReference type="OrthoDB" id="5595109at2759"/>
<reference evidence="9" key="1">
    <citation type="journal article" date="2020" name="Stud. Mycol.">
        <title>101 Dothideomycetes genomes: a test case for predicting lifestyles and emergence of pathogens.</title>
        <authorList>
            <person name="Haridas S."/>
            <person name="Albert R."/>
            <person name="Binder M."/>
            <person name="Bloem J."/>
            <person name="Labutti K."/>
            <person name="Salamov A."/>
            <person name="Andreopoulos B."/>
            <person name="Baker S."/>
            <person name="Barry K."/>
            <person name="Bills G."/>
            <person name="Bluhm B."/>
            <person name="Cannon C."/>
            <person name="Castanera R."/>
            <person name="Culley D."/>
            <person name="Daum C."/>
            <person name="Ezra D."/>
            <person name="Gonzalez J."/>
            <person name="Henrissat B."/>
            <person name="Kuo A."/>
            <person name="Liang C."/>
            <person name="Lipzen A."/>
            <person name="Lutzoni F."/>
            <person name="Magnuson J."/>
            <person name="Mondo S."/>
            <person name="Nolan M."/>
            <person name="Ohm R."/>
            <person name="Pangilinan J."/>
            <person name="Park H.-J."/>
            <person name="Ramirez L."/>
            <person name="Alfaro M."/>
            <person name="Sun H."/>
            <person name="Tritt A."/>
            <person name="Yoshinaga Y."/>
            <person name="Zwiers L.-H."/>
            <person name="Turgeon B."/>
            <person name="Goodwin S."/>
            <person name="Spatafora J."/>
            <person name="Crous P."/>
            <person name="Grigoriev I."/>
        </authorList>
    </citation>
    <scope>NUCLEOTIDE SEQUENCE</scope>
    <source>
        <strain evidence="9">Tuck. ex Michener</strain>
    </source>
</reference>
<dbReference type="GO" id="GO:0005739">
    <property type="term" value="C:mitochondrion"/>
    <property type="evidence" value="ECO:0007669"/>
    <property type="project" value="UniProtKB-SubCell"/>
</dbReference>
<evidence type="ECO:0000256" key="6">
    <source>
        <dbReference type="ARBA" id="ARBA00048612"/>
    </source>
</evidence>
<evidence type="ECO:0000313" key="10">
    <source>
        <dbReference type="Proteomes" id="UP000800092"/>
    </source>
</evidence>
<evidence type="ECO:0000256" key="8">
    <source>
        <dbReference type="SAM" id="MobiDB-lite"/>
    </source>
</evidence>
<proteinExistence type="inferred from homology"/>
<feature type="compositionally biased region" description="Low complexity" evidence="8">
    <location>
        <begin position="252"/>
        <end position="262"/>
    </location>
</feature>
<gene>
    <name evidence="9" type="ORF">EV356DRAFT_442885</name>
</gene>
<dbReference type="Pfam" id="PF02636">
    <property type="entry name" value="Methyltransf_28"/>
    <property type="match status" value="1"/>
</dbReference>
<feature type="region of interest" description="Disordered" evidence="8">
    <location>
        <begin position="347"/>
        <end position="403"/>
    </location>
</feature>
<feature type="compositionally biased region" description="Low complexity" evidence="8">
    <location>
        <begin position="367"/>
        <end position="384"/>
    </location>
</feature>
<keyword evidence="4 7" id="KW-0808">Transferase</keyword>
<name>A0A6A6HEZ1_VIRVR</name>
<organism evidence="9 10">
    <name type="scientific">Viridothelium virens</name>
    <name type="common">Speckled blister lichen</name>
    <name type="synonym">Trypethelium virens</name>
    <dbReference type="NCBI Taxonomy" id="1048519"/>
    <lineage>
        <taxon>Eukaryota</taxon>
        <taxon>Fungi</taxon>
        <taxon>Dikarya</taxon>
        <taxon>Ascomycota</taxon>
        <taxon>Pezizomycotina</taxon>
        <taxon>Dothideomycetes</taxon>
        <taxon>Dothideomycetes incertae sedis</taxon>
        <taxon>Trypetheliales</taxon>
        <taxon>Trypetheliaceae</taxon>
        <taxon>Viridothelium</taxon>
    </lineage>
</organism>
<evidence type="ECO:0000256" key="5">
    <source>
        <dbReference type="ARBA" id="ARBA00023128"/>
    </source>
</evidence>
<dbReference type="EC" id="2.1.1.320" evidence="7"/>
<dbReference type="EMBL" id="ML991783">
    <property type="protein sequence ID" value="KAF2236696.1"/>
    <property type="molecule type" value="Genomic_DNA"/>
</dbReference>
<dbReference type="PANTHER" id="PTHR12049">
    <property type="entry name" value="PROTEIN ARGININE METHYLTRANSFERASE NDUFAF7, MITOCHONDRIAL"/>
    <property type="match status" value="1"/>
</dbReference>
<comment type="catalytic activity">
    <reaction evidence="6 7">
        <text>L-arginyl-[protein] + 2 S-adenosyl-L-methionine = N(omega),N(omega)'-dimethyl-L-arginyl-[protein] + 2 S-adenosyl-L-homocysteine + 2 H(+)</text>
        <dbReference type="Rhea" id="RHEA:48108"/>
        <dbReference type="Rhea" id="RHEA-COMP:10532"/>
        <dbReference type="Rhea" id="RHEA-COMP:11992"/>
        <dbReference type="ChEBI" id="CHEBI:15378"/>
        <dbReference type="ChEBI" id="CHEBI:29965"/>
        <dbReference type="ChEBI" id="CHEBI:57856"/>
        <dbReference type="ChEBI" id="CHEBI:59789"/>
        <dbReference type="ChEBI" id="CHEBI:88221"/>
        <dbReference type="EC" id="2.1.1.320"/>
    </reaction>
</comment>
<dbReference type="InterPro" id="IPR038375">
    <property type="entry name" value="NDUFAF7_sf"/>
</dbReference>
<feature type="compositionally biased region" description="Polar residues" evidence="8">
    <location>
        <begin position="349"/>
        <end position="366"/>
    </location>
</feature>
<accession>A0A6A6HEZ1</accession>
<keyword evidence="10" id="KW-1185">Reference proteome</keyword>
<dbReference type="Gene3D" id="3.40.50.12710">
    <property type="match status" value="1"/>
</dbReference>
<dbReference type="GO" id="GO:0032259">
    <property type="term" value="P:methylation"/>
    <property type="evidence" value="ECO:0007669"/>
    <property type="project" value="UniProtKB-KW"/>
</dbReference>
<sequence length="563" mass="60868">MNSFCLRAVGSAVRCARWRPSLPTRQSPIRCASSQSRQWSTPLAKNLAEAISTTGPISVAAYMRQCLTSPDGGYYTSQTQGRDQFGQKGDFVTSPEISQIFGELVGIWMVAEWIAQGRKSEGVYIMEVGPGRGTLMDDALRTIRNFPPFAAAIDSVYLVEASSSLRKAQKQLLCGDAAMQETETGFQSTSKHSEQLRITWCEDVRFVPKDATKTPFIIAHEFFDALPIHVFQSIAPAPDSPITTSMAGALPSSSASRQAQESQWRELVVSPTSAPNRFLATEGELKAAENQPDFQLTQSKASTPHSLYLPELSPRYKALRSQPSSVIEISPESQFYAADFATRIGGGTSSVAPSHQSHATIPTSDQSASRTTPASVSSSSNRSSEPPITKSHPSGAALILDYGPTSTVPNNSLRGIHSHARVSPFTEPGRVDLSVDVDFVALAEAAIRSSPNVEVHGPVEQGIWLEAMGGRERVGQLVRGAIARANKRQESLEGGRNEGAEMGKKDGLREDVERIEAGWQRLVDRGSQGMGRIYKAMAILPYVEAETGGRKRRPVGFGGDVTV</sequence>
<dbReference type="AlphaFoldDB" id="A0A6A6HEZ1"/>
<protein>
    <recommendedName>
        <fullName evidence="7">Protein arginine methyltransferase NDUFAF7</fullName>
        <ecNumber evidence="7">2.1.1.320</ecNumber>
    </recommendedName>
</protein>
<keyword evidence="5 7" id="KW-0496">Mitochondrion</keyword>
<evidence type="ECO:0000256" key="1">
    <source>
        <dbReference type="ARBA" id="ARBA00004173"/>
    </source>
</evidence>
<evidence type="ECO:0000256" key="3">
    <source>
        <dbReference type="ARBA" id="ARBA00022603"/>
    </source>
</evidence>
<dbReference type="GO" id="GO:0032981">
    <property type="term" value="P:mitochondrial respiratory chain complex I assembly"/>
    <property type="evidence" value="ECO:0007669"/>
    <property type="project" value="TreeGrafter"/>
</dbReference>
<keyword evidence="3 7" id="KW-0489">Methyltransferase</keyword>
<dbReference type="PANTHER" id="PTHR12049:SF7">
    <property type="entry name" value="PROTEIN ARGININE METHYLTRANSFERASE NDUFAF7, MITOCHONDRIAL"/>
    <property type="match status" value="1"/>
</dbReference>
<evidence type="ECO:0000256" key="7">
    <source>
        <dbReference type="RuleBase" id="RU364114"/>
    </source>
</evidence>
<dbReference type="InterPro" id="IPR003788">
    <property type="entry name" value="NDUFAF7"/>
</dbReference>
<feature type="region of interest" description="Disordered" evidence="8">
    <location>
        <begin position="242"/>
        <end position="265"/>
    </location>
</feature>
<evidence type="ECO:0000313" key="9">
    <source>
        <dbReference type="EMBL" id="KAF2236696.1"/>
    </source>
</evidence>
<dbReference type="Proteomes" id="UP000800092">
    <property type="component" value="Unassembled WGS sequence"/>
</dbReference>
<comment type="function">
    <text evidence="7">Arginine methyltransferase involved in the assembly or stability of mitochondrial NADH:ubiquinone oxidoreductase complex (complex I).</text>
</comment>
<dbReference type="InterPro" id="IPR029063">
    <property type="entry name" value="SAM-dependent_MTases_sf"/>
</dbReference>
<comment type="subcellular location">
    <subcellularLocation>
        <location evidence="1 7">Mitochondrion</location>
    </subcellularLocation>
</comment>
<dbReference type="SUPFAM" id="SSF53335">
    <property type="entry name" value="S-adenosyl-L-methionine-dependent methyltransferases"/>
    <property type="match status" value="2"/>
</dbReference>
<dbReference type="GO" id="GO:0035243">
    <property type="term" value="F:protein-arginine omega-N symmetric methyltransferase activity"/>
    <property type="evidence" value="ECO:0007669"/>
    <property type="project" value="UniProtKB-EC"/>
</dbReference>
<evidence type="ECO:0000256" key="2">
    <source>
        <dbReference type="ARBA" id="ARBA00005891"/>
    </source>
</evidence>
<comment type="similarity">
    <text evidence="2 7">Belongs to the NDUFAF7 family.</text>
</comment>
<evidence type="ECO:0000256" key="4">
    <source>
        <dbReference type="ARBA" id="ARBA00022679"/>
    </source>
</evidence>